<proteinExistence type="predicted"/>
<evidence type="ECO:0000313" key="2">
    <source>
        <dbReference type="EMBL" id="CAH8249541.1"/>
    </source>
</evidence>
<name>A0ABN8UE73_9BACL</name>
<evidence type="ECO:0000313" key="3">
    <source>
        <dbReference type="Proteomes" id="UP001154322"/>
    </source>
</evidence>
<dbReference type="Pfam" id="PF14399">
    <property type="entry name" value="BtrH_N"/>
    <property type="match status" value="1"/>
</dbReference>
<dbReference type="Gene3D" id="3.90.70.10">
    <property type="entry name" value="Cysteine proteinases"/>
    <property type="match status" value="1"/>
</dbReference>
<dbReference type="Proteomes" id="UP001154322">
    <property type="component" value="Unassembled WGS sequence"/>
</dbReference>
<protein>
    <submittedName>
        <fullName evidence="2">BtrH N-terminal domain-containing protein</fullName>
    </submittedName>
</protein>
<dbReference type="RefSeq" id="WP_213428011.1">
    <property type="nucleotide sequence ID" value="NZ_AP031286.1"/>
</dbReference>
<comment type="caution">
    <text evidence="2">The sequence shown here is derived from an EMBL/GenBank/DDBJ whole genome shotgun (WGS) entry which is preliminary data.</text>
</comment>
<sequence length="335" mass="38843">MKLDRYQTEAGIVCIITSFANVLSYVGKPIDDSTLFLLGDGFVLDYSMEQAQSIKDIILHHYSNSAIYRFFNRYGIPMSIAPFCDNMEEFKNRARQYISSDIPIITLVSTKGLNYHQVFTELKDERRHVIVVMGIDDNQLYISDCYIPTLPKVSFFQGPVSFNSMEAAYCAINWEFYDIDYMALKNANIDTSKDVLLDALHRNIGFHLDGENSNINKLYSFANDIPTMLERFGEEEIRANIKELYFYIKSNGIVPSRLLLRKFLIQLQENHNLHLQAAISNIDELIKMWETFSIYFIKSGLGTKLSNTPFLNSREKLHRIIRSEEEVFKDLLLRI</sequence>
<keyword evidence="3" id="KW-1185">Reference proteome</keyword>
<organism evidence="2 3">
    <name type="scientific">Paenibacillus melissococcoides</name>
    <dbReference type="NCBI Taxonomy" id="2912268"/>
    <lineage>
        <taxon>Bacteria</taxon>
        <taxon>Bacillati</taxon>
        <taxon>Bacillota</taxon>
        <taxon>Bacilli</taxon>
        <taxon>Bacillales</taxon>
        <taxon>Paenibacillaceae</taxon>
        <taxon>Paenibacillus</taxon>
    </lineage>
</organism>
<accession>A0ABN8UE73</accession>
<reference evidence="2" key="1">
    <citation type="submission" date="2022-06" db="EMBL/GenBank/DDBJ databases">
        <authorList>
            <person name="Dietemann V."/>
            <person name="Ory F."/>
            <person name="Dainat B."/>
            <person name="Oberhansli S."/>
        </authorList>
    </citation>
    <scope>NUCLEOTIDE SEQUENCE</scope>
    <source>
        <strain evidence="2">Ena-SAMPLE-TAB-26-04-2022-14:26:32:270-5432</strain>
    </source>
</reference>
<dbReference type="InterPro" id="IPR026935">
    <property type="entry name" value="BtrH_N"/>
</dbReference>
<dbReference type="EMBL" id="CALYLO010000017">
    <property type="protein sequence ID" value="CAH8249541.1"/>
    <property type="molecule type" value="Genomic_DNA"/>
</dbReference>
<feature type="domain" description="Butirosin biosynthesis protein H N-terminal" evidence="1">
    <location>
        <begin position="14"/>
        <end position="145"/>
    </location>
</feature>
<gene>
    <name evidence="2" type="ORF">WJ0W_006726</name>
</gene>
<evidence type="ECO:0000259" key="1">
    <source>
        <dbReference type="Pfam" id="PF14399"/>
    </source>
</evidence>